<accession>A0A419W4D6</accession>
<dbReference type="InterPro" id="IPR008928">
    <property type="entry name" value="6-hairpin_glycosidase_sf"/>
</dbReference>
<dbReference type="Pfam" id="PF18961">
    <property type="entry name" value="DUF5703_N"/>
    <property type="match status" value="1"/>
</dbReference>
<dbReference type="Proteomes" id="UP000283387">
    <property type="component" value="Unassembled WGS sequence"/>
</dbReference>
<dbReference type="GO" id="GO:0005975">
    <property type="term" value="P:carbohydrate metabolic process"/>
    <property type="evidence" value="ECO:0007669"/>
    <property type="project" value="InterPro"/>
</dbReference>
<organism evidence="2 3">
    <name type="scientific">Mangrovibacterium diazotrophicum</name>
    <dbReference type="NCBI Taxonomy" id="1261403"/>
    <lineage>
        <taxon>Bacteria</taxon>
        <taxon>Pseudomonadati</taxon>
        <taxon>Bacteroidota</taxon>
        <taxon>Bacteroidia</taxon>
        <taxon>Marinilabiliales</taxon>
        <taxon>Prolixibacteraceae</taxon>
        <taxon>Mangrovibacterium</taxon>
    </lineage>
</organism>
<gene>
    <name evidence="2" type="ORF">BC643_0637</name>
</gene>
<dbReference type="EMBL" id="RAPN01000001">
    <property type="protein sequence ID" value="RKD90300.1"/>
    <property type="molecule type" value="Genomic_DNA"/>
</dbReference>
<dbReference type="OrthoDB" id="101302at2"/>
<keyword evidence="3" id="KW-1185">Reference proteome</keyword>
<evidence type="ECO:0000313" key="3">
    <source>
        <dbReference type="Proteomes" id="UP000283387"/>
    </source>
</evidence>
<reference evidence="2 3" key="1">
    <citation type="submission" date="2018-09" db="EMBL/GenBank/DDBJ databases">
        <title>Genomic Encyclopedia of Archaeal and Bacterial Type Strains, Phase II (KMG-II): from individual species to whole genera.</title>
        <authorList>
            <person name="Goeker M."/>
        </authorList>
    </citation>
    <scope>NUCLEOTIDE SEQUENCE [LARGE SCALE GENOMIC DNA]</scope>
    <source>
        <strain evidence="2 3">DSM 27148</strain>
    </source>
</reference>
<evidence type="ECO:0000313" key="2">
    <source>
        <dbReference type="EMBL" id="RKD90300.1"/>
    </source>
</evidence>
<comment type="caution">
    <text evidence="2">The sequence shown here is derived from an EMBL/GenBank/DDBJ whole genome shotgun (WGS) entry which is preliminary data.</text>
</comment>
<dbReference type="RefSeq" id="WP_120271720.1">
    <property type="nucleotide sequence ID" value="NZ_RAPN01000001.1"/>
</dbReference>
<dbReference type="AlphaFoldDB" id="A0A419W4D6"/>
<protein>
    <recommendedName>
        <fullName evidence="1">DUF5703 domain-containing protein</fullName>
    </recommendedName>
</protein>
<evidence type="ECO:0000259" key="1">
    <source>
        <dbReference type="Pfam" id="PF18961"/>
    </source>
</evidence>
<name>A0A419W4D6_9BACT</name>
<dbReference type="SUPFAM" id="SSF48208">
    <property type="entry name" value="Six-hairpin glycosidases"/>
    <property type="match status" value="1"/>
</dbReference>
<dbReference type="InterPro" id="IPR043757">
    <property type="entry name" value="DUF5703_N"/>
</dbReference>
<proteinExistence type="predicted"/>
<dbReference type="InterPro" id="IPR012341">
    <property type="entry name" value="6hp_glycosidase-like_sf"/>
</dbReference>
<dbReference type="Gene3D" id="1.50.10.10">
    <property type="match status" value="1"/>
</dbReference>
<sequence length="776" mass="88642">MKKHIQITIAILLVLVVKLSAQPVGLDGYNLVWASQSANSSESMPCGGGDVGLNVWVEKGDLLFYVSQSGTFDENNCMLKLGRVRVKLSPNPFDGENFKQELHLKEGFVTIDGENKGVKATAKLWVDVFRPVIHVEVEANQPVSTEATYESWRTEDRPLRKLESFANSYKWAAPEGLTTKADQVEFSDGGVLFCHRNSGETVFDVTVHQQQMDAVKDQLFNPLENLTFGGLMQGTNMVPSGETSGKYVDTEFKGFKLKSKTPSKKQELKIYLHTAQTESREVWKDELSALRSQSLKQGSKAFQQTQKWWADFWNRSFVFIQPNNQNEQSVSWQVGRNYQLFRYMLACNAYGKYPTKFNGGLFTVDPVFTDSTRAFTADFRNWGGGTFTAQNQRLVYFPMLKNGDFDMLPSQFDFYLNTLKNATLRSQTYWGHDGACFTEQLENFGLPNPSEYGWKRPEDYDPGRQYNAWLEYQWDTVLEFCHMILQDQQYSGADISKYLPLIESSLKFFDEHYRYLARERGSKELNADGQLVLYPGSACETYKMAYDATSTIAALKTVLDELLALPVEYASAIDHDFFAEMSKRIPPISFRQIEGHKTIAPAKLWERINNYEVPQLYPVYPWGMYGVGLPDLDVALNTWKYDPDALKFRSHKGWKQDAIFAARLGLTNEADSLVTLKLKDSGRRFPAFWGPGFDWTPDHNWGGSGMIALQEMLVQTVGDQIYLLPAWPRDRDVHFKLHLPKQTTVELNYENGRVKQLTVIPESRKADIQNLDDLMQ</sequence>
<feature type="domain" description="DUF5703" evidence="1">
    <location>
        <begin position="32"/>
        <end position="318"/>
    </location>
</feature>
<dbReference type="Gene3D" id="2.70.98.50">
    <property type="entry name" value="putative glycoside hydrolase family protein from bacillus halodurans"/>
    <property type="match status" value="1"/>
</dbReference>